<keyword evidence="3" id="KW-1185">Reference proteome</keyword>
<name>A0A2T7TG62_9ACTN</name>
<dbReference type="Proteomes" id="UP000245992">
    <property type="component" value="Unassembled WGS sequence"/>
</dbReference>
<dbReference type="Gene3D" id="3.20.20.80">
    <property type="entry name" value="Glycosidases"/>
    <property type="match status" value="1"/>
</dbReference>
<dbReference type="InterPro" id="IPR051923">
    <property type="entry name" value="Glycosyl_Hydrolase_39"/>
</dbReference>
<gene>
    <name evidence="2" type="ORF">Y717_28205</name>
</gene>
<accession>A0A2T7TG62</accession>
<dbReference type="STRING" id="1440053.GCA_000718095_06737"/>
<evidence type="ECO:0000313" key="2">
    <source>
        <dbReference type="EMBL" id="PVE14091.1"/>
    </source>
</evidence>
<sequence length="938" mass="101654">MGLGAATVLGVTAAGALAPRAQAAALAGTQTSGAAAPVVALGFSDPTGLYPVTGDDPVSPDLLVTFTSPTALSGTVAWSVSARGEEPLGSGTEPFTAAAGIPSTLTIPLGSLGPDHYEVTATVTDAAGTRLLTETVGLGVIRPAVVGRRPESVFGLGIRPESAPAITKRIAQRMGVKWTRGIDAVQPNTVSPGPGVFWQQPQIDAARAEIAEWHRHGIETLGGINYNMSWNVQPGPNGEQLRPHQNRPKDMAAHVEMVYHAIAPLQDLVPNWELWNEPWVHGWTWKTGDAQDYRDMCKLIWDRVRPEYPDVNLIGGGSVSYNRDIVYAQGSKDTGYIDGSVNHAYGYPDATQYAMAKTQMKMDRLWSRTNGRAGQWQTELGTATQYNFADLPPDEANYGVARTLAPTYLLHMLAGAEEDSPIRIFWFSLSYDKGYSGAEFNIYDARTRTPLPAVVAYATMTSLLEDSEMRGELYPDAKSTWGFLFRGADGKGRAAVYADQLYDGTDEHQDAGYTGTITLDDALGIRAYDYLGRRLTDGTKRQVTLALKPWEVVYFDSDLTPEVLQKALTHGAHIDYSTPLHISPLSFVKPLDSTSTIDIRVENVSPKAMDALIRITPPEGWQVASQALPISRLRPGESRVVSFPVTRYQVSAENTYTVGYDVTVERRPGLHQTGSGTIQVAYVPFRQITVGASASQWNDVIPVTMTSVSAAGDTRTYTFQAAWDDRFLYVRALIEDDLQVSNPAFPLDEYQFAFKADSIQLAFDAVADKTEDLLAGDPHYEKCLRSASHLYVATLATGGQSELHRQLAPGTNYQTYYPTNAVLPTPLGLLDATPADGSEGRVLVSRDDGGKLTRYEIALAWTQLPELAAAVRDARPGSVTPMTFAVQVQDSGTTGHGATYWTTESAPPTSGCYNFAPFWGTGAQFTGGRVDTRWGIGA</sequence>
<dbReference type="EMBL" id="AZSP01000007">
    <property type="protein sequence ID" value="PVE14091.1"/>
    <property type="molecule type" value="Genomic_DNA"/>
</dbReference>
<dbReference type="PANTHER" id="PTHR12631">
    <property type="entry name" value="ALPHA-L-IDURONIDASE"/>
    <property type="match status" value="1"/>
</dbReference>
<evidence type="ECO:0000313" key="3">
    <source>
        <dbReference type="Proteomes" id="UP000245992"/>
    </source>
</evidence>
<dbReference type="SUPFAM" id="SSF49344">
    <property type="entry name" value="CBD9-like"/>
    <property type="match status" value="1"/>
</dbReference>
<keyword evidence="1" id="KW-0732">Signal</keyword>
<reference evidence="2 3" key="1">
    <citation type="submission" date="2013-12" db="EMBL/GenBank/DDBJ databases">
        <title>Annotated genome of Streptomyces scopuliridis.</title>
        <authorList>
            <person name="Olson J.B."/>
        </authorList>
    </citation>
    <scope>NUCLEOTIDE SEQUENCE [LARGE SCALE GENOMIC DNA]</scope>
    <source>
        <strain evidence="2 3">RB72</strain>
    </source>
</reference>
<dbReference type="SUPFAM" id="SSF51445">
    <property type="entry name" value="(Trans)glycosidases"/>
    <property type="match status" value="1"/>
</dbReference>
<dbReference type="PANTHER" id="PTHR12631:SF10">
    <property type="entry name" value="BETA-XYLOSIDASE-LIKE PROTEIN-RELATED"/>
    <property type="match status" value="1"/>
</dbReference>
<feature type="chain" id="PRO_5015469410" evidence="1">
    <location>
        <begin position="24"/>
        <end position="938"/>
    </location>
</feature>
<protein>
    <submittedName>
        <fullName evidence="2">Uncharacterized protein</fullName>
    </submittedName>
</protein>
<dbReference type="Gene3D" id="2.60.40.1190">
    <property type="match status" value="1"/>
</dbReference>
<feature type="signal peptide" evidence="1">
    <location>
        <begin position="1"/>
        <end position="23"/>
    </location>
</feature>
<dbReference type="InterPro" id="IPR017853">
    <property type="entry name" value="GH"/>
</dbReference>
<evidence type="ECO:0000256" key="1">
    <source>
        <dbReference type="SAM" id="SignalP"/>
    </source>
</evidence>
<organism evidence="2 3">
    <name type="scientific">Streptomyces scopuliridis RB72</name>
    <dbReference type="NCBI Taxonomy" id="1440053"/>
    <lineage>
        <taxon>Bacteria</taxon>
        <taxon>Bacillati</taxon>
        <taxon>Actinomycetota</taxon>
        <taxon>Actinomycetes</taxon>
        <taxon>Kitasatosporales</taxon>
        <taxon>Streptomycetaceae</taxon>
        <taxon>Streptomyces</taxon>
    </lineage>
</organism>
<proteinExistence type="predicted"/>
<dbReference type="GO" id="GO:0004553">
    <property type="term" value="F:hydrolase activity, hydrolyzing O-glycosyl compounds"/>
    <property type="evidence" value="ECO:0007669"/>
    <property type="project" value="TreeGrafter"/>
</dbReference>
<comment type="caution">
    <text evidence="2">The sequence shown here is derived from an EMBL/GenBank/DDBJ whole genome shotgun (WGS) entry which is preliminary data.</text>
</comment>
<dbReference type="AlphaFoldDB" id="A0A2T7TG62"/>